<accession>A0A9D5APH3</accession>
<dbReference type="InterPro" id="IPR036047">
    <property type="entry name" value="F-box-like_dom_sf"/>
</dbReference>
<dbReference type="InterPro" id="IPR055290">
    <property type="entry name" value="At3g26010-like"/>
</dbReference>
<dbReference type="AlphaFoldDB" id="A0A9D5APH3"/>
<feature type="chain" id="PRO_5039594016" description="F-box domain-containing protein" evidence="1">
    <location>
        <begin position="27"/>
        <end position="440"/>
    </location>
</feature>
<dbReference type="NCBIfam" id="TIGR01640">
    <property type="entry name" value="F_box_assoc_1"/>
    <property type="match status" value="1"/>
</dbReference>
<dbReference type="SMART" id="SM00256">
    <property type="entry name" value="FBOX"/>
    <property type="match status" value="1"/>
</dbReference>
<dbReference type="Proteomes" id="UP001058974">
    <property type="component" value="Chromosome 4"/>
</dbReference>
<name>A0A9D5APH3_PEA</name>
<organism evidence="3 4">
    <name type="scientific">Pisum sativum</name>
    <name type="common">Garden pea</name>
    <name type="synonym">Lathyrus oleraceus</name>
    <dbReference type="NCBI Taxonomy" id="3888"/>
    <lineage>
        <taxon>Eukaryota</taxon>
        <taxon>Viridiplantae</taxon>
        <taxon>Streptophyta</taxon>
        <taxon>Embryophyta</taxon>
        <taxon>Tracheophyta</taxon>
        <taxon>Spermatophyta</taxon>
        <taxon>Magnoliopsida</taxon>
        <taxon>eudicotyledons</taxon>
        <taxon>Gunneridae</taxon>
        <taxon>Pentapetalae</taxon>
        <taxon>rosids</taxon>
        <taxon>fabids</taxon>
        <taxon>Fabales</taxon>
        <taxon>Fabaceae</taxon>
        <taxon>Papilionoideae</taxon>
        <taxon>50 kb inversion clade</taxon>
        <taxon>NPAAA clade</taxon>
        <taxon>Hologalegina</taxon>
        <taxon>IRL clade</taxon>
        <taxon>Fabeae</taxon>
        <taxon>Lathyrus</taxon>
    </lineage>
</organism>
<comment type="caution">
    <text evidence="3">The sequence shown here is derived from an EMBL/GenBank/DDBJ whole genome shotgun (WGS) entry which is preliminary data.</text>
</comment>
<dbReference type="InterPro" id="IPR056592">
    <property type="entry name" value="Beta-prop_At3g26010-like"/>
</dbReference>
<protein>
    <recommendedName>
        <fullName evidence="2">F-box domain-containing protein</fullName>
    </recommendedName>
</protein>
<dbReference type="InterPro" id="IPR001810">
    <property type="entry name" value="F-box_dom"/>
</dbReference>
<dbReference type="Gramene" id="Psat04G0004100-T1">
    <property type="protein sequence ID" value="KAI5414384.1"/>
    <property type="gene ID" value="KIW84_040041"/>
</dbReference>
<evidence type="ECO:0000313" key="3">
    <source>
        <dbReference type="EMBL" id="KAI5414384.1"/>
    </source>
</evidence>
<feature type="domain" description="F-box" evidence="2">
    <location>
        <begin position="49"/>
        <end position="88"/>
    </location>
</feature>
<dbReference type="PANTHER" id="PTHR35546">
    <property type="entry name" value="F-BOX PROTEIN INTERACTION DOMAIN PROTEIN-RELATED"/>
    <property type="match status" value="1"/>
</dbReference>
<evidence type="ECO:0000259" key="2">
    <source>
        <dbReference type="SMART" id="SM00256"/>
    </source>
</evidence>
<dbReference type="Pfam" id="PF00646">
    <property type="entry name" value="F-box"/>
    <property type="match status" value="1"/>
</dbReference>
<sequence length="440" mass="50798">MQLQHHSHTPFHIPLPFLFLLIPSSTHFLHSTQQKMKVIKLGNESEEYLNSDIIFDILSRVPAKPLLGMKCISRRWQTIISNRLFIKAQLQKAELVLNGFIVQDGNMLSKQDVKTVSYIPVETKNEARVVHQKVFSFLPEEVLVLASCKGIVCCRSRLPSPNPMLYLCNPLIREWIQLKCPIRCDVIDSIALVFDFEPSKFKLVRLKRFEKINYKEVWEDEQESESEEGSFFFTFELYSSETKTWRKSAETCDCSHDLIKNKGVYIGGVVHWLTEGDKIITFNVEKELCLLISVPVPASEFRSVPEACIGEHDGKLHYVQVSEKGLHVWYLDSLEDYFEFNWILKHFKSLEDFEQENPRRFVNLNKRVLARVIEDTNPWMSPLGFQDGKSLIKVASELYIYDMKSGKTAHACSFLQLKPQSMSPSTVFPHSLTLVSLNDA</sequence>
<dbReference type="InterPro" id="IPR017451">
    <property type="entry name" value="F-box-assoc_interact_dom"/>
</dbReference>
<proteinExistence type="predicted"/>
<dbReference type="Pfam" id="PF24750">
    <property type="entry name" value="b-prop_At3g26010-like"/>
    <property type="match status" value="1"/>
</dbReference>
<dbReference type="SUPFAM" id="SSF81383">
    <property type="entry name" value="F-box domain"/>
    <property type="match status" value="1"/>
</dbReference>
<dbReference type="EMBL" id="JAMSHJ010000004">
    <property type="protein sequence ID" value="KAI5414384.1"/>
    <property type="molecule type" value="Genomic_DNA"/>
</dbReference>
<evidence type="ECO:0000256" key="1">
    <source>
        <dbReference type="SAM" id="SignalP"/>
    </source>
</evidence>
<evidence type="ECO:0000313" key="4">
    <source>
        <dbReference type="Proteomes" id="UP001058974"/>
    </source>
</evidence>
<feature type="signal peptide" evidence="1">
    <location>
        <begin position="1"/>
        <end position="26"/>
    </location>
</feature>
<gene>
    <name evidence="3" type="ORF">KIW84_040041</name>
</gene>
<reference evidence="3 4" key="1">
    <citation type="journal article" date="2022" name="Nat. Genet.">
        <title>Improved pea reference genome and pan-genome highlight genomic features and evolutionary characteristics.</title>
        <authorList>
            <person name="Yang T."/>
            <person name="Liu R."/>
            <person name="Luo Y."/>
            <person name="Hu S."/>
            <person name="Wang D."/>
            <person name="Wang C."/>
            <person name="Pandey M.K."/>
            <person name="Ge S."/>
            <person name="Xu Q."/>
            <person name="Li N."/>
            <person name="Li G."/>
            <person name="Huang Y."/>
            <person name="Saxena R.K."/>
            <person name="Ji Y."/>
            <person name="Li M."/>
            <person name="Yan X."/>
            <person name="He Y."/>
            <person name="Liu Y."/>
            <person name="Wang X."/>
            <person name="Xiang C."/>
            <person name="Varshney R.K."/>
            <person name="Ding H."/>
            <person name="Gao S."/>
            <person name="Zong X."/>
        </authorList>
    </citation>
    <scope>NUCLEOTIDE SEQUENCE [LARGE SCALE GENOMIC DNA]</scope>
    <source>
        <strain evidence="3 4">cv. Zhongwan 6</strain>
    </source>
</reference>
<keyword evidence="4" id="KW-1185">Reference proteome</keyword>
<dbReference type="PANTHER" id="PTHR35546:SF21">
    <property type="entry name" value="F-BOX DOMAIN-CONTAINING PROTEIN"/>
    <property type="match status" value="1"/>
</dbReference>
<keyword evidence="1" id="KW-0732">Signal</keyword>